<keyword evidence="2" id="KW-0560">Oxidoreductase</keyword>
<feature type="domain" description="NADP-dependent oxidoreductase" evidence="4">
    <location>
        <begin position="38"/>
        <end position="347"/>
    </location>
</feature>
<dbReference type="Proteomes" id="UP000654913">
    <property type="component" value="Chromosome 6"/>
</dbReference>
<evidence type="ECO:0000256" key="2">
    <source>
        <dbReference type="ARBA" id="ARBA00023002"/>
    </source>
</evidence>
<dbReference type="EMBL" id="AP024448">
    <property type="protein sequence ID" value="BCS28414.1"/>
    <property type="molecule type" value="Genomic_DNA"/>
</dbReference>
<evidence type="ECO:0000259" key="4">
    <source>
        <dbReference type="Pfam" id="PF00248"/>
    </source>
</evidence>
<organism evidence="5 6">
    <name type="scientific">Aspergillus puulaauensis</name>
    <dbReference type="NCBI Taxonomy" id="1220207"/>
    <lineage>
        <taxon>Eukaryota</taxon>
        <taxon>Fungi</taxon>
        <taxon>Dikarya</taxon>
        <taxon>Ascomycota</taxon>
        <taxon>Pezizomycotina</taxon>
        <taxon>Eurotiomycetes</taxon>
        <taxon>Eurotiomycetidae</taxon>
        <taxon>Eurotiales</taxon>
        <taxon>Aspergillaceae</taxon>
        <taxon>Aspergillus</taxon>
    </lineage>
</organism>
<dbReference type="Gene3D" id="3.20.20.100">
    <property type="entry name" value="NADP-dependent oxidoreductase domain"/>
    <property type="match status" value="1"/>
</dbReference>
<dbReference type="GO" id="GO:0005829">
    <property type="term" value="C:cytosol"/>
    <property type="evidence" value="ECO:0007669"/>
    <property type="project" value="UniProtKB-ARBA"/>
</dbReference>
<proteinExistence type="inferred from homology"/>
<dbReference type="SUPFAM" id="SSF51430">
    <property type="entry name" value="NAD(P)-linked oxidoreductase"/>
    <property type="match status" value="1"/>
</dbReference>
<dbReference type="RefSeq" id="XP_041560600.1">
    <property type="nucleotide sequence ID" value="XM_041694807.1"/>
</dbReference>
<dbReference type="FunFam" id="3.20.20.100:FF:000004">
    <property type="entry name" value="Oxidoreductase, aldo/keto reductase"/>
    <property type="match status" value="1"/>
</dbReference>
<keyword evidence="1" id="KW-0521">NADP</keyword>
<dbReference type="InterPro" id="IPR023210">
    <property type="entry name" value="NADP_OxRdtase_dom"/>
</dbReference>
<evidence type="ECO:0000313" key="5">
    <source>
        <dbReference type="EMBL" id="BCS28414.1"/>
    </source>
</evidence>
<keyword evidence="6" id="KW-1185">Reference proteome</keyword>
<accession>A0A7R7XVT4</accession>
<evidence type="ECO:0000256" key="1">
    <source>
        <dbReference type="ARBA" id="ARBA00022857"/>
    </source>
</evidence>
<reference evidence="5" key="1">
    <citation type="submission" date="2021-01" db="EMBL/GenBank/DDBJ databases">
        <authorList>
            <consortium name="Aspergillus puulaauensis MK2 genome sequencing consortium"/>
            <person name="Kazuki M."/>
            <person name="Futagami T."/>
        </authorList>
    </citation>
    <scope>NUCLEOTIDE SEQUENCE</scope>
    <source>
        <strain evidence="5">MK2</strain>
    </source>
</reference>
<dbReference type="InterPro" id="IPR050523">
    <property type="entry name" value="AKR_Detox_Biosynth"/>
</dbReference>
<dbReference type="PANTHER" id="PTHR43364:SF9">
    <property type="entry name" value="OXIDOREDUCTASE"/>
    <property type="match status" value="1"/>
</dbReference>
<dbReference type="OrthoDB" id="48988at2759"/>
<comment type="similarity">
    <text evidence="3">Belongs to the aldo/keto reductase family. Aldo/keto reductase 2 subfamily.</text>
</comment>
<dbReference type="GO" id="GO:0016491">
    <property type="term" value="F:oxidoreductase activity"/>
    <property type="evidence" value="ECO:0007669"/>
    <property type="project" value="UniProtKB-KW"/>
</dbReference>
<protein>
    <recommendedName>
        <fullName evidence="4">NADP-dependent oxidoreductase domain-containing protein</fullName>
    </recommendedName>
</protein>
<evidence type="ECO:0000256" key="3">
    <source>
        <dbReference type="ARBA" id="ARBA00038157"/>
    </source>
</evidence>
<dbReference type="PANTHER" id="PTHR43364">
    <property type="entry name" value="NADH-SPECIFIC METHYLGLYOXAL REDUCTASE-RELATED"/>
    <property type="match status" value="1"/>
</dbReference>
<dbReference type="AlphaFoldDB" id="A0A7R7XVT4"/>
<dbReference type="KEGG" id="apuu:APUU_61462A"/>
<evidence type="ECO:0000313" key="6">
    <source>
        <dbReference type="Proteomes" id="UP000654913"/>
    </source>
</evidence>
<dbReference type="InterPro" id="IPR036812">
    <property type="entry name" value="NAD(P)_OxRdtase_dom_sf"/>
</dbReference>
<name>A0A7R7XVT4_9EURO</name>
<dbReference type="Pfam" id="PF00248">
    <property type="entry name" value="Aldo_ket_red"/>
    <property type="match status" value="1"/>
</dbReference>
<sequence>MAPFEVVPERVRQAITDTKVTYRRVGGLVISNPIMGCMGIGSSGWWDWVLDEEPALELLQYAFSRGINTWDTANVYSNGCSEEIIGKAMRQYQIPRRKLVIMTKVGRIMADENNKNDVVAFMSNLGVDCKDYTNRGGLSRKAIFYEVNESLRRLGTDYIDVLQIHRFDPNTPPEETMKALHDLVTMGKVHYIGASSMWAHELARLQFIAERNGWTKFVCMQNHYNLLYREEEREMNRFCRQHEIGLIPWAPIASGLLACRSDEYGKTRRTASESKNPRFQYVETDRDREIINRVATVAQRRGWSMTDVSLAWLNRRVTAPVLGFTSTARIDEALAARGKALTDEEEAFLEEPYTAKRIMGHL</sequence>
<dbReference type="GeneID" id="64978411"/>
<dbReference type="CDD" id="cd19079">
    <property type="entry name" value="AKR_EcYajO-like"/>
    <property type="match status" value="1"/>
</dbReference>
<reference evidence="5" key="2">
    <citation type="submission" date="2021-02" db="EMBL/GenBank/DDBJ databases">
        <title>Aspergillus puulaauensis MK2 genome sequence.</title>
        <authorList>
            <person name="Futagami T."/>
            <person name="Mori K."/>
            <person name="Kadooka C."/>
            <person name="Tanaka T."/>
        </authorList>
    </citation>
    <scope>NUCLEOTIDE SEQUENCE</scope>
    <source>
        <strain evidence="5">MK2</strain>
    </source>
</reference>
<gene>
    <name evidence="5" type="ORF">APUU_61462A</name>
</gene>